<proteinExistence type="predicted"/>
<keyword evidence="2" id="KW-1185">Reference proteome</keyword>
<protein>
    <submittedName>
        <fullName evidence="1">Uncharacterized protein</fullName>
    </submittedName>
</protein>
<accession>A0A9Q1Q4X6</accession>
<dbReference type="EMBL" id="JAKOGI010000908">
    <property type="protein sequence ID" value="KAJ8429313.1"/>
    <property type="molecule type" value="Genomic_DNA"/>
</dbReference>
<evidence type="ECO:0000313" key="2">
    <source>
        <dbReference type="Proteomes" id="UP001153076"/>
    </source>
</evidence>
<dbReference type="Proteomes" id="UP001153076">
    <property type="component" value="Unassembled WGS sequence"/>
</dbReference>
<evidence type="ECO:0000313" key="1">
    <source>
        <dbReference type="EMBL" id="KAJ8429313.1"/>
    </source>
</evidence>
<comment type="caution">
    <text evidence="1">The sequence shown here is derived from an EMBL/GenBank/DDBJ whole genome shotgun (WGS) entry which is preliminary data.</text>
</comment>
<organism evidence="1 2">
    <name type="scientific">Carnegiea gigantea</name>
    <dbReference type="NCBI Taxonomy" id="171969"/>
    <lineage>
        <taxon>Eukaryota</taxon>
        <taxon>Viridiplantae</taxon>
        <taxon>Streptophyta</taxon>
        <taxon>Embryophyta</taxon>
        <taxon>Tracheophyta</taxon>
        <taxon>Spermatophyta</taxon>
        <taxon>Magnoliopsida</taxon>
        <taxon>eudicotyledons</taxon>
        <taxon>Gunneridae</taxon>
        <taxon>Pentapetalae</taxon>
        <taxon>Caryophyllales</taxon>
        <taxon>Cactineae</taxon>
        <taxon>Cactaceae</taxon>
        <taxon>Cactoideae</taxon>
        <taxon>Echinocereeae</taxon>
        <taxon>Carnegiea</taxon>
    </lineage>
</organism>
<gene>
    <name evidence="1" type="ORF">Cgig2_025069</name>
</gene>
<reference evidence="1" key="1">
    <citation type="submission" date="2022-04" db="EMBL/GenBank/DDBJ databases">
        <title>Carnegiea gigantea Genome sequencing and assembly v2.</title>
        <authorList>
            <person name="Copetti D."/>
            <person name="Sanderson M.J."/>
            <person name="Burquez A."/>
            <person name="Wojciechowski M.F."/>
        </authorList>
    </citation>
    <scope>NUCLEOTIDE SEQUENCE</scope>
    <source>
        <strain evidence="1">SGP5-SGP5p</strain>
        <tissue evidence="1">Aerial part</tissue>
    </source>
</reference>
<dbReference type="AlphaFoldDB" id="A0A9Q1Q4X6"/>
<name>A0A9Q1Q4X6_9CARY</name>
<sequence>MKALKPTRLLPTFDYVPTAGCEPSHRHTTAGSLRQSAEGDHVTVPTMVFDDREGPHFCLPHIDPLVVELKVANALIRRILINTVSFVDIITWNYCRDSSIREQKSLPSYTHPRLWRTRGKPHKNDPTPTTVRRQVQSMKCVILERLTLHKVKVVIASYLLQLQYEADDDSIRKLQGDQRTA</sequence>